<evidence type="ECO:0000259" key="14">
    <source>
        <dbReference type="PROSITE" id="PS51178"/>
    </source>
</evidence>
<evidence type="ECO:0000256" key="12">
    <source>
        <dbReference type="SAM" id="Phobius"/>
    </source>
</evidence>
<dbReference type="InterPro" id="IPR011009">
    <property type="entry name" value="Kinase-like_dom_sf"/>
</dbReference>
<dbReference type="FunFam" id="1.10.510.10:FF:000021">
    <property type="entry name" value="Serine/threonine protein kinase"/>
    <property type="match status" value="1"/>
</dbReference>
<dbReference type="InterPro" id="IPR005543">
    <property type="entry name" value="PASTA_dom"/>
</dbReference>
<reference evidence="15" key="1">
    <citation type="submission" date="2021-03" db="EMBL/GenBank/DDBJ databases">
        <authorList>
            <person name="Sun Q."/>
        </authorList>
    </citation>
    <scope>NUCLEOTIDE SEQUENCE</scope>
    <source>
        <strain evidence="15">CCM 8862</strain>
    </source>
</reference>
<sequence>MTDNLLAGRYKLGFIIGSGGMADVYATTDTMLGRDVAVKMMRSNLASDEVFRERFRREAQNAAKLNHDAIVQIYDTGETDINGVQVPYIVMERVQGRTLRDIVHEDGPYTPVDAAKILLPVCSALQHSHEQGIVHRDVKPANIMITNTGDVKIMDFGIARVTGDAAASMTQTQAVIGTAQYLSPEQARGKSADARSDVYALGCVLYEAVTGNPPFEADSPFAVAYKHVQENPVQPSTLIPDLSPTAAVNIDSVVLTAMAKNPADRYQSAAELGKDLQLVSRNAVSFAAKAHLAPAAGNRHGVANPITAETAAVTVVQRSVPDHHSHHAPDGGHPDGPPGPGAPAPAGRHAAEPVPAESGRTGGVLTAVIGVLAVTVIIVGAFFTWDYLTGGRETTATIPQLAGHSQQDATTDLENLGLVVTATTEASPDIAEGAVIATNPGAGSQLKTGSTVVISVSSGQTLTTVPSVKNRTTEVAATILERAGLLLDTEVREETSDTVAAGRVIDQDPSPTEQVAKGSKVTITVSTGAGTQRVPVITGQKWQQAESNLIAAGFTPVVQNIDSELPEGTVVDCEHEGTDQPTGSSIVVKVSNGLLVSMPDLTGMNPDQAFQALRAAGWIAPQTSLLSQPVPTGSLVESGLIQSQTPLPGDMLKNDGLVSIRVGSFDPLAAFGN</sequence>
<dbReference type="AlphaFoldDB" id="A0A939E0S5"/>
<comment type="catalytic activity">
    <reaction evidence="8">
        <text>L-threonyl-[protein] + ATP = O-phospho-L-threonyl-[protein] + ADP + H(+)</text>
        <dbReference type="Rhea" id="RHEA:46608"/>
        <dbReference type="Rhea" id="RHEA-COMP:11060"/>
        <dbReference type="Rhea" id="RHEA-COMP:11605"/>
        <dbReference type="ChEBI" id="CHEBI:15378"/>
        <dbReference type="ChEBI" id="CHEBI:30013"/>
        <dbReference type="ChEBI" id="CHEBI:30616"/>
        <dbReference type="ChEBI" id="CHEBI:61977"/>
        <dbReference type="ChEBI" id="CHEBI:456216"/>
        <dbReference type="EC" id="2.7.11.1"/>
    </reaction>
</comment>
<keyword evidence="4" id="KW-0677">Repeat</keyword>
<dbReference type="NCBIfam" id="NF033483">
    <property type="entry name" value="PknB_PASTA_kin"/>
    <property type="match status" value="1"/>
</dbReference>
<feature type="domain" description="PASTA" evidence="14">
    <location>
        <begin position="589"/>
        <end position="664"/>
    </location>
</feature>
<feature type="domain" description="PASTA" evidence="14">
    <location>
        <begin position="392"/>
        <end position="458"/>
    </location>
</feature>
<keyword evidence="5 10" id="KW-0547">Nucleotide-binding</keyword>
<dbReference type="Gene3D" id="3.30.10.20">
    <property type="match status" value="4"/>
</dbReference>
<gene>
    <name evidence="15" type="primary">pknB</name>
    <name evidence="15" type="ORF">JZY06_06920</name>
</gene>
<dbReference type="CDD" id="cd06577">
    <property type="entry name" value="PASTA_pknB"/>
    <property type="match status" value="4"/>
</dbReference>
<accession>A0A939E0S5</accession>
<feature type="domain" description="Protein kinase" evidence="13">
    <location>
        <begin position="10"/>
        <end position="278"/>
    </location>
</feature>
<feature type="domain" description="PASTA" evidence="14">
    <location>
        <begin position="459"/>
        <end position="527"/>
    </location>
</feature>
<dbReference type="InterPro" id="IPR000719">
    <property type="entry name" value="Prot_kinase_dom"/>
</dbReference>
<evidence type="ECO:0000256" key="2">
    <source>
        <dbReference type="ARBA" id="ARBA00022527"/>
    </source>
</evidence>
<name>A0A939E0S5_9CORY</name>
<dbReference type="FunFam" id="3.30.200.20:FF:000035">
    <property type="entry name" value="Serine/threonine protein kinase Stk1"/>
    <property type="match status" value="1"/>
</dbReference>
<dbReference type="PROSITE" id="PS51178">
    <property type="entry name" value="PASTA"/>
    <property type="match status" value="3"/>
</dbReference>
<dbReference type="SMART" id="SM00740">
    <property type="entry name" value="PASTA"/>
    <property type="match status" value="4"/>
</dbReference>
<keyword evidence="12" id="KW-1133">Transmembrane helix</keyword>
<evidence type="ECO:0000256" key="4">
    <source>
        <dbReference type="ARBA" id="ARBA00022737"/>
    </source>
</evidence>
<evidence type="ECO:0000256" key="3">
    <source>
        <dbReference type="ARBA" id="ARBA00022679"/>
    </source>
</evidence>
<keyword evidence="2" id="KW-0723">Serine/threonine-protein kinase</keyword>
<evidence type="ECO:0000256" key="9">
    <source>
        <dbReference type="ARBA" id="ARBA00048679"/>
    </source>
</evidence>
<keyword evidence="12" id="KW-0812">Transmembrane</keyword>
<evidence type="ECO:0000313" key="16">
    <source>
        <dbReference type="Proteomes" id="UP000664332"/>
    </source>
</evidence>
<evidence type="ECO:0000256" key="7">
    <source>
        <dbReference type="ARBA" id="ARBA00022840"/>
    </source>
</evidence>
<dbReference type="Pfam" id="PF00069">
    <property type="entry name" value="Pkinase"/>
    <property type="match status" value="1"/>
</dbReference>
<keyword evidence="7 10" id="KW-0067">ATP-binding</keyword>
<evidence type="ECO:0000256" key="5">
    <source>
        <dbReference type="ARBA" id="ARBA00022741"/>
    </source>
</evidence>
<comment type="catalytic activity">
    <reaction evidence="9">
        <text>L-seryl-[protein] + ATP = O-phospho-L-seryl-[protein] + ADP + H(+)</text>
        <dbReference type="Rhea" id="RHEA:17989"/>
        <dbReference type="Rhea" id="RHEA-COMP:9863"/>
        <dbReference type="Rhea" id="RHEA-COMP:11604"/>
        <dbReference type="ChEBI" id="CHEBI:15378"/>
        <dbReference type="ChEBI" id="CHEBI:29999"/>
        <dbReference type="ChEBI" id="CHEBI:30616"/>
        <dbReference type="ChEBI" id="CHEBI:83421"/>
        <dbReference type="ChEBI" id="CHEBI:456216"/>
        <dbReference type="EC" id="2.7.11.1"/>
    </reaction>
</comment>
<evidence type="ECO:0000256" key="10">
    <source>
        <dbReference type="PROSITE-ProRule" id="PRU10141"/>
    </source>
</evidence>
<dbReference type="CDD" id="cd14014">
    <property type="entry name" value="STKc_PknB_like"/>
    <property type="match status" value="1"/>
</dbReference>
<evidence type="ECO:0000256" key="8">
    <source>
        <dbReference type="ARBA" id="ARBA00047899"/>
    </source>
</evidence>
<comment type="caution">
    <text evidence="15">The sequence shown here is derived from an EMBL/GenBank/DDBJ whole genome shotgun (WGS) entry which is preliminary data.</text>
</comment>
<evidence type="ECO:0000256" key="11">
    <source>
        <dbReference type="SAM" id="MobiDB-lite"/>
    </source>
</evidence>
<dbReference type="PROSITE" id="PS50011">
    <property type="entry name" value="PROTEIN_KINASE_DOM"/>
    <property type="match status" value="1"/>
</dbReference>
<dbReference type="RefSeq" id="WP_207278827.1">
    <property type="nucleotide sequence ID" value="NZ_JAFLEQ010000011.1"/>
</dbReference>
<feature type="compositionally biased region" description="Basic and acidic residues" evidence="11">
    <location>
        <begin position="320"/>
        <end position="333"/>
    </location>
</feature>
<dbReference type="Proteomes" id="UP000664332">
    <property type="component" value="Unassembled WGS sequence"/>
</dbReference>
<dbReference type="Gene3D" id="3.30.200.20">
    <property type="entry name" value="Phosphorylase Kinase, domain 1"/>
    <property type="match status" value="1"/>
</dbReference>
<dbReference type="InterPro" id="IPR008271">
    <property type="entry name" value="Ser/Thr_kinase_AS"/>
</dbReference>
<evidence type="ECO:0000256" key="6">
    <source>
        <dbReference type="ARBA" id="ARBA00022777"/>
    </source>
</evidence>
<dbReference type="GO" id="GO:0045717">
    <property type="term" value="P:negative regulation of fatty acid biosynthetic process"/>
    <property type="evidence" value="ECO:0007669"/>
    <property type="project" value="UniProtKB-ARBA"/>
</dbReference>
<dbReference type="PROSITE" id="PS00108">
    <property type="entry name" value="PROTEIN_KINASE_ST"/>
    <property type="match status" value="1"/>
</dbReference>
<evidence type="ECO:0000256" key="1">
    <source>
        <dbReference type="ARBA" id="ARBA00012513"/>
    </source>
</evidence>
<keyword evidence="3" id="KW-0808">Transferase</keyword>
<evidence type="ECO:0000259" key="13">
    <source>
        <dbReference type="PROSITE" id="PS50011"/>
    </source>
</evidence>
<feature type="region of interest" description="Disordered" evidence="11">
    <location>
        <begin position="319"/>
        <end position="359"/>
    </location>
</feature>
<organism evidence="15 16">
    <name type="scientific">Corynebacterium mendelii</name>
    <dbReference type="NCBI Taxonomy" id="2765362"/>
    <lineage>
        <taxon>Bacteria</taxon>
        <taxon>Bacillati</taxon>
        <taxon>Actinomycetota</taxon>
        <taxon>Actinomycetes</taxon>
        <taxon>Mycobacteriales</taxon>
        <taxon>Corynebacteriaceae</taxon>
        <taxon>Corynebacterium</taxon>
    </lineage>
</organism>
<evidence type="ECO:0000313" key="15">
    <source>
        <dbReference type="EMBL" id="MBN9644340.1"/>
    </source>
</evidence>
<dbReference type="Gene3D" id="1.10.510.10">
    <property type="entry name" value="Transferase(Phosphotransferase) domain 1"/>
    <property type="match status" value="1"/>
</dbReference>
<dbReference type="SMART" id="SM00220">
    <property type="entry name" value="S_TKc"/>
    <property type="match status" value="1"/>
</dbReference>
<dbReference type="Pfam" id="PF03793">
    <property type="entry name" value="PASTA"/>
    <property type="match status" value="4"/>
</dbReference>
<keyword evidence="6 15" id="KW-0418">Kinase</keyword>
<dbReference type="EMBL" id="JAFLEQ010000011">
    <property type="protein sequence ID" value="MBN9644340.1"/>
    <property type="molecule type" value="Genomic_DNA"/>
</dbReference>
<dbReference type="PANTHER" id="PTHR43289:SF6">
    <property type="entry name" value="SERINE_THREONINE-PROTEIN KINASE NEKL-3"/>
    <property type="match status" value="1"/>
</dbReference>
<dbReference type="GO" id="GO:0004674">
    <property type="term" value="F:protein serine/threonine kinase activity"/>
    <property type="evidence" value="ECO:0007669"/>
    <property type="project" value="UniProtKB-KW"/>
</dbReference>
<feature type="transmembrane region" description="Helical" evidence="12">
    <location>
        <begin position="364"/>
        <end position="385"/>
    </location>
</feature>
<dbReference type="EC" id="2.7.11.1" evidence="1"/>
<dbReference type="PANTHER" id="PTHR43289">
    <property type="entry name" value="MITOGEN-ACTIVATED PROTEIN KINASE KINASE KINASE 20-RELATED"/>
    <property type="match status" value="1"/>
</dbReference>
<keyword evidence="12" id="KW-0472">Membrane</keyword>
<dbReference type="GO" id="GO:0005524">
    <property type="term" value="F:ATP binding"/>
    <property type="evidence" value="ECO:0007669"/>
    <property type="project" value="UniProtKB-UniRule"/>
</dbReference>
<dbReference type="InterPro" id="IPR017441">
    <property type="entry name" value="Protein_kinase_ATP_BS"/>
</dbReference>
<feature type="binding site" evidence="10">
    <location>
        <position position="39"/>
    </location>
    <ligand>
        <name>ATP</name>
        <dbReference type="ChEBI" id="CHEBI:30616"/>
    </ligand>
</feature>
<dbReference type="SUPFAM" id="SSF56112">
    <property type="entry name" value="Protein kinase-like (PK-like)"/>
    <property type="match status" value="1"/>
</dbReference>
<protein>
    <recommendedName>
        <fullName evidence="1">non-specific serine/threonine protein kinase</fullName>
        <ecNumber evidence="1">2.7.11.1</ecNumber>
    </recommendedName>
</protein>
<keyword evidence="16" id="KW-1185">Reference proteome</keyword>
<proteinExistence type="predicted"/>
<dbReference type="PROSITE" id="PS00107">
    <property type="entry name" value="PROTEIN_KINASE_ATP"/>
    <property type="match status" value="1"/>
</dbReference>